<dbReference type="EMBL" id="BTRK01000001">
    <property type="protein sequence ID" value="GMR29848.1"/>
    <property type="molecule type" value="Genomic_DNA"/>
</dbReference>
<dbReference type="InterPro" id="IPR013087">
    <property type="entry name" value="Znf_C2H2_type"/>
</dbReference>
<feature type="non-terminal residue" evidence="2">
    <location>
        <position position="1"/>
    </location>
</feature>
<protein>
    <recommendedName>
        <fullName evidence="1">C2H2-type domain-containing protein</fullName>
    </recommendedName>
</protein>
<evidence type="ECO:0000313" key="3">
    <source>
        <dbReference type="Proteomes" id="UP001328107"/>
    </source>
</evidence>
<dbReference type="Proteomes" id="UP001328107">
    <property type="component" value="Unassembled WGS sequence"/>
</dbReference>
<reference evidence="3" key="1">
    <citation type="submission" date="2022-10" db="EMBL/GenBank/DDBJ databases">
        <title>Genome assembly of Pristionchus species.</title>
        <authorList>
            <person name="Yoshida K."/>
            <person name="Sommer R.J."/>
        </authorList>
    </citation>
    <scope>NUCLEOTIDE SEQUENCE [LARGE SCALE GENOMIC DNA]</scope>
    <source>
        <strain evidence="3">RS5460</strain>
    </source>
</reference>
<dbReference type="PROSITE" id="PS00028">
    <property type="entry name" value="ZINC_FINGER_C2H2_1"/>
    <property type="match status" value="1"/>
</dbReference>
<sequence>PAFAASCLCHCILHEDNAVATDLQQHGDSTRQEENVHCILRKYGVLRPERRMIVLVEEMAKEKARRQARELPGTMLDWVKDSVEQIGKEGYIMMKNLVEHIGTAKTRCTLCGFIFENSDEYYDHLLSFYHLNFMMGKLDVYTLLVNVQLKERSKALLELYI</sequence>
<evidence type="ECO:0000259" key="1">
    <source>
        <dbReference type="PROSITE" id="PS00028"/>
    </source>
</evidence>
<name>A0AAN4Z0S5_9BILA</name>
<proteinExistence type="predicted"/>
<dbReference type="AlphaFoldDB" id="A0AAN4Z0S5"/>
<feature type="domain" description="C2H2-type" evidence="1">
    <location>
        <begin position="108"/>
        <end position="130"/>
    </location>
</feature>
<evidence type="ECO:0000313" key="2">
    <source>
        <dbReference type="EMBL" id="GMR29848.1"/>
    </source>
</evidence>
<organism evidence="2 3">
    <name type="scientific">Pristionchus mayeri</name>
    <dbReference type="NCBI Taxonomy" id="1317129"/>
    <lineage>
        <taxon>Eukaryota</taxon>
        <taxon>Metazoa</taxon>
        <taxon>Ecdysozoa</taxon>
        <taxon>Nematoda</taxon>
        <taxon>Chromadorea</taxon>
        <taxon>Rhabditida</taxon>
        <taxon>Rhabditina</taxon>
        <taxon>Diplogasteromorpha</taxon>
        <taxon>Diplogasteroidea</taxon>
        <taxon>Neodiplogasteridae</taxon>
        <taxon>Pristionchus</taxon>
    </lineage>
</organism>
<gene>
    <name evidence="2" type="ORF">PMAYCL1PPCAC_00043</name>
</gene>
<accession>A0AAN4Z0S5</accession>
<keyword evidence="3" id="KW-1185">Reference proteome</keyword>
<comment type="caution">
    <text evidence="2">The sequence shown here is derived from an EMBL/GenBank/DDBJ whole genome shotgun (WGS) entry which is preliminary data.</text>
</comment>